<name>A0A1Y1VF75_9FUNG</name>
<dbReference type="AlphaFoldDB" id="A0A1Y1VF75"/>
<evidence type="ECO:0000313" key="2">
    <source>
        <dbReference type="Proteomes" id="UP000193719"/>
    </source>
</evidence>
<proteinExistence type="predicted"/>
<comment type="caution">
    <text evidence="1">The sequence shown here is derived from an EMBL/GenBank/DDBJ whole genome shotgun (WGS) entry which is preliminary data.</text>
</comment>
<gene>
    <name evidence="1" type="ORF">BCR36DRAFT_368869</name>
</gene>
<keyword evidence="2" id="KW-1185">Reference proteome</keyword>
<dbReference type="Proteomes" id="UP000193719">
    <property type="component" value="Unassembled WGS sequence"/>
</dbReference>
<sequence length="158" mass="18265">MNNAIDNFVNNNIGNLDDRRNNIKNKILFNNDQINNLLANLNLDDNNVKQKNKLKLELHKYFSTCLKTNLNENGKRVTGIKDDVNGIIQKVLGNNQIDTEVITEFCEGIVRNNEEFNNEFIRIGNYDFGNLSENIINNINKFNKKLSKTMADMYSNTY</sequence>
<dbReference type="EMBL" id="MCFH01000012">
    <property type="protein sequence ID" value="ORX53852.1"/>
    <property type="molecule type" value="Genomic_DNA"/>
</dbReference>
<evidence type="ECO:0000313" key="1">
    <source>
        <dbReference type="EMBL" id="ORX53852.1"/>
    </source>
</evidence>
<organism evidence="1 2">
    <name type="scientific">Piromyces finnis</name>
    <dbReference type="NCBI Taxonomy" id="1754191"/>
    <lineage>
        <taxon>Eukaryota</taxon>
        <taxon>Fungi</taxon>
        <taxon>Fungi incertae sedis</taxon>
        <taxon>Chytridiomycota</taxon>
        <taxon>Chytridiomycota incertae sedis</taxon>
        <taxon>Neocallimastigomycetes</taxon>
        <taxon>Neocallimastigales</taxon>
        <taxon>Neocallimastigaceae</taxon>
        <taxon>Piromyces</taxon>
    </lineage>
</organism>
<accession>A0A1Y1VF75</accession>
<reference evidence="1 2" key="1">
    <citation type="submission" date="2016-08" db="EMBL/GenBank/DDBJ databases">
        <title>Genomes of anaerobic fungi encode conserved fungal cellulosomes for biomass hydrolysis.</title>
        <authorList>
            <consortium name="DOE Joint Genome Institute"/>
            <person name="Haitjema C.H."/>
            <person name="Gilmore S.P."/>
            <person name="Henske J.K."/>
            <person name="Solomon K.V."/>
            <person name="De Groot R."/>
            <person name="Kuo A."/>
            <person name="Mondo S.J."/>
            <person name="Salamov A.A."/>
            <person name="Labutti K."/>
            <person name="Zhao Z."/>
            <person name="Chiniquy J."/>
            <person name="Barry K."/>
            <person name="Brewer H.M."/>
            <person name="Purvine S.O."/>
            <person name="Wright A.T."/>
            <person name="Boxma B."/>
            <person name="Van Alen T."/>
            <person name="Hackstein J.H."/>
            <person name="Baker S.E."/>
            <person name="Grigoriev I.V."/>
            <person name="O'Malley M.A."/>
        </authorList>
    </citation>
    <scope>NUCLEOTIDE SEQUENCE [LARGE SCALE GENOMIC DNA]</scope>
    <source>
        <strain evidence="2">finn</strain>
    </source>
</reference>
<reference evidence="1 2" key="2">
    <citation type="submission" date="2016-08" db="EMBL/GenBank/DDBJ databases">
        <title>Pervasive Adenine N6-methylation of Active Genes in Fungi.</title>
        <authorList>
            <consortium name="DOE Joint Genome Institute"/>
            <person name="Mondo S.J."/>
            <person name="Dannebaum R.O."/>
            <person name="Kuo R.C."/>
            <person name="Labutti K."/>
            <person name="Haridas S."/>
            <person name="Kuo A."/>
            <person name="Salamov A."/>
            <person name="Ahrendt S.R."/>
            <person name="Lipzen A."/>
            <person name="Sullivan W."/>
            <person name="Andreopoulos W.B."/>
            <person name="Clum A."/>
            <person name="Lindquist E."/>
            <person name="Daum C."/>
            <person name="Ramamoorthy G.K."/>
            <person name="Gryganskyi A."/>
            <person name="Culley D."/>
            <person name="Magnuson J.K."/>
            <person name="James T.Y."/>
            <person name="O'Malley M.A."/>
            <person name="Stajich J.E."/>
            <person name="Spatafora J.W."/>
            <person name="Visel A."/>
            <person name="Grigoriev I.V."/>
        </authorList>
    </citation>
    <scope>NUCLEOTIDE SEQUENCE [LARGE SCALE GENOMIC DNA]</scope>
    <source>
        <strain evidence="2">finn</strain>
    </source>
</reference>
<protein>
    <submittedName>
        <fullName evidence="1">Uncharacterized protein</fullName>
    </submittedName>
</protein>